<evidence type="ECO:0000313" key="2">
    <source>
        <dbReference type="Proteomes" id="UP000295198"/>
    </source>
</evidence>
<gene>
    <name evidence="1" type="ORF">EKO23_06415</name>
</gene>
<name>A0A4Q4ZGD8_9ACTN</name>
<protein>
    <submittedName>
        <fullName evidence="1">DivIVA domain-containing protein</fullName>
    </submittedName>
</protein>
<dbReference type="NCBIfam" id="TIGR03544">
    <property type="entry name" value="DivI1A_domain"/>
    <property type="match status" value="1"/>
</dbReference>
<comment type="caution">
    <text evidence="1">The sequence shown here is derived from an EMBL/GenBank/DDBJ whole genome shotgun (WGS) entry which is preliminary data.</text>
</comment>
<dbReference type="OrthoDB" id="5198800at2"/>
<dbReference type="EMBL" id="SDKM01000007">
    <property type="protein sequence ID" value="RYP87237.1"/>
    <property type="molecule type" value="Genomic_DNA"/>
</dbReference>
<proteinExistence type="predicted"/>
<keyword evidence="2" id="KW-1185">Reference proteome</keyword>
<dbReference type="InterPro" id="IPR019933">
    <property type="entry name" value="DivIVA_domain"/>
</dbReference>
<dbReference type="RefSeq" id="WP_134715348.1">
    <property type="nucleotide sequence ID" value="NZ_SDKM01000007.1"/>
</dbReference>
<sequence length="84" mass="9518">MSQPEKSTGLRHTRIRPGYAAEEVEPFVEAVEGDLRSPEPRLGAGEVARKTFSPVVLRHGYRMDDVDDYLDRAEHLLRLREQGG</sequence>
<reference evidence="1 2" key="1">
    <citation type="submission" date="2019-01" db="EMBL/GenBank/DDBJ databases">
        <title>Nocardioides guangzhouensis sp. nov., an actinobacterium isolated from soil.</title>
        <authorList>
            <person name="Fu Y."/>
            <person name="Cai Y."/>
            <person name="Lin Z."/>
            <person name="Chen P."/>
        </authorList>
    </citation>
    <scope>NUCLEOTIDE SEQUENCE [LARGE SCALE GENOMIC DNA]</scope>
    <source>
        <strain evidence="1 2">130</strain>
    </source>
</reference>
<organism evidence="1 2">
    <name type="scientific">Nocardioides guangzhouensis</name>
    <dbReference type="NCBI Taxonomy" id="2497878"/>
    <lineage>
        <taxon>Bacteria</taxon>
        <taxon>Bacillati</taxon>
        <taxon>Actinomycetota</taxon>
        <taxon>Actinomycetes</taxon>
        <taxon>Propionibacteriales</taxon>
        <taxon>Nocardioidaceae</taxon>
        <taxon>Nocardioides</taxon>
    </lineage>
</organism>
<accession>A0A4Q4ZGD8</accession>
<dbReference type="Gene3D" id="6.10.250.660">
    <property type="match status" value="1"/>
</dbReference>
<dbReference type="AlphaFoldDB" id="A0A4Q4ZGD8"/>
<evidence type="ECO:0000313" key="1">
    <source>
        <dbReference type="EMBL" id="RYP87237.1"/>
    </source>
</evidence>
<dbReference type="Proteomes" id="UP000295198">
    <property type="component" value="Unassembled WGS sequence"/>
</dbReference>